<evidence type="ECO:0000313" key="12">
    <source>
        <dbReference type="EMBL" id="KAG8564817.1"/>
    </source>
</evidence>
<evidence type="ECO:0000256" key="7">
    <source>
        <dbReference type="ARBA" id="ARBA00023128"/>
    </source>
</evidence>
<keyword evidence="9" id="KW-0066">ATP synthesis</keyword>
<keyword evidence="8 11" id="KW-0472">Membrane</keyword>
<evidence type="ECO:0000313" key="13">
    <source>
        <dbReference type="Proteomes" id="UP000824782"/>
    </source>
</evidence>
<dbReference type="PANTHER" id="PTHR16270">
    <property type="entry name" value="HYPOTHETICAL LOC287798"/>
    <property type="match status" value="1"/>
</dbReference>
<organism evidence="12 13">
    <name type="scientific">Engystomops pustulosus</name>
    <name type="common">Tungara frog</name>
    <name type="synonym">Physalaemus pustulosus</name>
    <dbReference type="NCBI Taxonomy" id="76066"/>
    <lineage>
        <taxon>Eukaryota</taxon>
        <taxon>Metazoa</taxon>
        <taxon>Chordata</taxon>
        <taxon>Craniata</taxon>
        <taxon>Vertebrata</taxon>
        <taxon>Euteleostomi</taxon>
        <taxon>Amphibia</taxon>
        <taxon>Batrachia</taxon>
        <taxon>Anura</taxon>
        <taxon>Neobatrachia</taxon>
        <taxon>Hyloidea</taxon>
        <taxon>Leptodactylidae</taxon>
        <taxon>Leiuperinae</taxon>
        <taxon>Engystomops</taxon>
    </lineage>
</organism>
<keyword evidence="7" id="KW-0496">Mitochondrion</keyword>
<comment type="similarity">
    <text evidence="2">Belongs to the ATPase F chain family.</text>
</comment>
<feature type="region of interest" description="Disordered" evidence="10">
    <location>
        <begin position="291"/>
        <end position="318"/>
    </location>
</feature>
<dbReference type="InterPro" id="IPR019344">
    <property type="entry name" value="F1F0-ATPsyn_F_prd"/>
</dbReference>
<evidence type="ECO:0000256" key="3">
    <source>
        <dbReference type="ARBA" id="ARBA00022448"/>
    </source>
</evidence>
<reference evidence="12" key="1">
    <citation type="thesis" date="2020" institute="ProQuest LLC" country="789 East Eisenhower Parkway, Ann Arbor, MI, USA">
        <title>Comparative Genomics and Chromosome Evolution.</title>
        <authorList>
            <person name="Mudd A.B."/>
        </authorList>
    </citation>
    <scope>NUCLEOTIDE SEQUENCE</scope>
    <source>
        <strain evidence="12">237g6f4</strain>
        <tissue evidence="12">Blood</tissue>
    </source>
</reference>
<comment type="subcellular location">
    <subcellularLocation>
        <location evidence="1">Mitochondrion membrane</location>
    </subcellularLocation>
</comment>
<evidence type="ECO:0000256" key="8">
    <source>
        <dbReference type="ARBA" id="ARBA00023136"/>
    </source>
</evidence>
<evidence type="ECO:0000256" key="6">
    <source>
        <dbReference type="ARBA" id="ARBA00023065"/>
    </source>
</evidence>
<dbReference type="Pfam" id="PF10206">
    <property type="entry name" value="WRW"/>
    <property type="match status" value="1"/>
</dbReference>
<gene>
    <name evidence="12" type="ORF">GDO81_012583</name>
</gene>
<dbReference type="InterPro" id="IPR037694">
    <property type="entry name" value="MTNAP1"/>
</dbReference>
<dbReference type="EMBL" id="WNYA01000006">
    <property type="protein sequence ID" value="KAG8564816.1"/>
    <property type="molecule type" value="Genomic_DNA"/>
</dbReference>
<name>A0AAV7AUI5_ENGPU</name>
<evidence type="ECO:0000256" key="4">
    <source>
        <dbReference type="ARBA" id="ARBA00022547"/>
    </source>
</evidence>
<evidence type="ECO:0000256" key="1">
    <source>
        <dbReference type="ARBA" id="ARBA00004325"/>
    </source>
</evidence>
<dbReference type="GO" id="GO:0006754">
    <property type="term" value="P:ATP biosynthetic process"/>
    <property type="evidence" value="ECO:0007669"/>
    <property type="project" value="UniProtKB-KW"/>
</dbReference>
<keyword evidence="13" id="KW-1185">Reference proteome</keyword>
<keyword evidence="11" id="KW-0812">Transmembrane</keyword>
<accession>A0AAV7AUI5</accession>
<feature type="region of interest" description="Disordered" evidence="10">
    <location>
        <begin position="197"/>
        <end position="249"/>
    </location>
</feature>
<evidence type="ECO:0000256" key="2">
    <source>
        <dbReference type="ARBA" id="ARBA00005895"/>
    </source>
</evidence>
<dbReference type="AlphaFoldDB" id="A0AAV7AUI5"/>
<feature type="region of interest" description="Disordered" evidence="10">
    <location>
        <begin position="64"/>
        <end position="85"/>
    </location>
</feature>
<dbReference type="GO" id="GO:0045259">
    <property type="term" value="C:proton-transporting ATP synthase complex"/>
    <property type="evidence" value="ECO:0007669"/>
    <property type="project" value="UniProtKB-KW"/>
</dbReference>
<feature type="transmembrane region" description="Helical" evidence="11">
    <location>
        <begin position="370"/>
        <end position="389"/>
    </location>
</feature>
<keyword evidence="6" id="KW-0406">Ion transport</keyword>
<evidence type="ECO:0000256" key="11">
    <source>
        <dbReference type="SAM" id="Phobius"/>
    </source>
</evidence>
<keyword evidence="4" id="KW-0138">CF(0)</keyword>
<evidence type="ECO:0008006" key="14">
    <source>
        <dbReference type="Google" id="ProtNLM"/>
    </source>
</evidence>
<proteinExistence type="inferred from homology"/>
<dbReference type="Proteomes" id="UP000824782">
    <property type="component" value="Unassembled WGS sequence"/>
</dbReference>
<dbReference type="PANTHER" id="PTHR16270:SF5">
    <property type="entry name" value="HYPOTHETICAL LOC287798"/>
    <property type="match status" value="1"/>
</dbReference>
<protein>
    <recommendedName>
        <fullName evidence="14">ATP synthase membrane subunit f</fullName>
    </recommendedName>
</protein>
<feature type="compositionally biased region" description="Basic and acidic residues" evidence="10">
    <location>
        <begin position="238"/>
        <end position="249"/>
    </location>
</feature>
<keyword evidence="3" id="KW-0813">Transport</keyword>
<feature type="compositionally biased region" description="Polar residues" evidence="10">
    <location>
        <begin position="197"/>
        <end position="221"/>
    </location>
</feature>
<feature type="compositionally biased region" description="Basic and acidic residues" evidence="10">
    <location>
        <begin position="302"/>
        <end position="311"/>
    </location>
</feature>
<comment type="caution">
    <text evidence="12">The sequence shown here is derived from an EMBL/GenBank/DDBJ whole genome shotgun (WGS) entry which is preliminary data.</text>
</comment>
<sequence>MDLCPFCGKAFKRLKSHLPHCKLADTKNATPKTDHGVKSVTASLVPKKVKGTTLPVMEQPDTKIQGKTKSVGPKNQVRQEKTASLPPIMKARKASSGTATTKEGPTIMTTHIITSPKERVKDQIALPVLNVPIQQAVILRSGLERTVSVTKESPALQTVRDQVSTETIGDWLGLSRPEQVEDHFPGQFNEQVYLRQSSLPMSPPGSTKPSMLNSRSTSLTQERARTRISGNPTDVGNEETRSTEKSTELKMDVVSPPKTLQIAEGPLGLQWLPPLYSSYVQLCIVPGRQDQWHPPGRGTEASLHELSRSGRTESVVENQSTPKRLLDIRLGELPGWLASQRYSPKRIPGGIENAWGRYYNKYINVKKGGVGGLAMLLVGYCVLSYSWNYHHIKQERWRKYH</sequence>
<keyword evidence="11" id="KW-1133">Transmembrane helix</keyword>
<evidence type="ECO:0000256" key="5">
    <source>
        <dbReference type="ARBA" id="ARBA00022781"/>
    </source>
</evidence>
<evidence type="ECO:0000256" key="10">
    <source>
        <dbReference type="SAM" id="MobiDB-lite"/>
    </source>
</evidence>
<keyword evidence="5" id="KW-0375">Hydrogen ion transport</keyword>
<evidence type="ECO:0000256" key="9">
    <source>
        <dbReference type="ARBA" id="ARBA00023310"/>
    </source>
</evidence>
<dbReference type="GO" id="GO:0031966">
    <property type="term" value="C:mitochondrial membrane"/>
    <property type="evidence" value="ECO:0007669"/>
    <property type="project" value="UniProtKB-SubCell"/>
</dbReference>
<dbReference type="EMBL" id="WNYA01000006">
    <property type="protein sequence ID" value="KAG8564817.1"/>
    <property type="molecule type" value="Genomic_DNA"/>
</dbReference>
<dbReference type="GO" id="GO:1902600">
    <property type="term" value="P:proton transmembrane transport"/>
    <property type="evidence" value="ECO:0007669"/>
    <property type="project" value="UniProtKB-KW"/>
</dbReference>